<evidence type="ECO:0000259" key="1">
    <source>
        <dbReference type="Pfam" id="PF02517"/>
    </source>
</evidence>
<dbReference type="GO" id="GO:0016787">
    <property type="term" value="F:hydrolase activity"/>
    <property type="evidence" value="ECO:0007669"/>
    <property type="project" value="UniProtKB-KW"/>
</dbReference>
<dbReference type="RefSeq" id="WP_317014970.1">
    <property type="nucleotide sequence ID" value="NZ_CP136511.1"/>
</dbReference>
<name>A0ABZ0E905_9BURK</name>
<keyword evidence="2" id="KW-0378">Hydrolase</keyword>
<dbReference type="InterPro" id="IPR003675">
    <property type="entry name" value="Rce1/LyrA-like_dom"/>
</dbReference>
<sequence>MGWPEDLGLMFYNGASGLLYYSGKAARVFVSNAGFVATVAIGGYFFPEKTMAGIVGAVAIRGATWLTKKVKEEHNVHIADGIDKLLYVVPNSVAIGYMNASLTIGRPQRQVSTKIANTPQLSWVNDSLATELVSPLLEESIFRVGVQEGLALGLMAVGVPRPAASLLSGAISVSLFAGAHNVNPSSKQYRDTLVSGIGFGVMMYLHGLPGAVVAHSANNAGVRLEGFLGS</sequence>
<accession>A0ABZ0E905</accession>
<gene>
    <name evidence="2" type="ORF">RW095_05355</name>
</gene>
<protein>
    <submittedName>
        <fullName evidence="2">CPBP family intramembrane glutamic endopeptidase</fullName>
        <ecNumber evidence="2">3.4.-.-</ecNumber>
    </submittedName>
</protein>
<dbReference type="EMBL" id="CP136511">
    <property type="protein sequence ID" value="WOD13455.1"/>
    <property type="molecule type" value="Genomic_DNA"/>
</dbReference>
<evidence type="ECO:0000313" key="3">
    <source>
        <dbReference type="Proteomes" id="UP001302652"/>
    </source>
</evidence>
<proteinExistence type="predicted"/>
<reference evidence="2 3" key="1">
    <citation type="submission" date="2023-10" db="EMBL/GenBank/DDBJ databases">
        <title>Surface-active antibiotics is a multifunctional adaptation for post-fire microbes.</title>
        <authorList>
            <person name="Liu M.D."/>
            <person name="Du Y."/>
            <person name="Koupaei S.K."/>
            <person name="Kim N.R."/>
            <person name="Zhang W."/>
            <person name="Traxler M.F."/>
        </authorList>
    </citation>
    <scope>NUCLEOTIDE SEQUENCE [LARGE SCALE GENOMIC DNA]</scope>
    <source>
        <strain evidence="2 3">F3</strain>
    </source>
</reference>
<dbReference type="Pfam" id="PF02517">
    <property type="entry name" value="Rce1-like"/>
    <property type="match status" value="1"/>
</dbReference>
<keyword evidence="3" id="KW-1185">Reference proteome</keyword>
<dbReference type="Proteomes" id="UP001302652">
    <property type="component" value="Chromosome 3"/>
</dbReference>
<evidence type="ECO:0000313" key="2">
    <source>
        <dbReference type="EMBL" id="WOD13455.1"/>
    </source>
</evidence>
<feature type="domain" description="CAAX prenyl protease 2/Lysostaphin resistance protein A-like" evidence="1">
    <location>
        <begin position="127"/>
        <end position="220"/>
    </location>
</feature>
<dbReference type="EC" id="3.4.-.-" evidence="2"/>
<organism evidence="2 3">
    <name type="scientific">Paraburkholderia kirstenboschensis</name>
    <dbReference type="NCBI Taxonomy" id="1245436"/>
    <lineage>
        <taxon>Bacteria</taxon>
        <taxon>Pseudomonadati</taxon>
        <taxon>Pseudomonadota</taxon>
        <taxon>Betaproteobacteria</taxon>
        <taxon>Burkholderiales</taxon>
        <taxon>Burkholderiaceae</taxon>
        <taxon>Paraburkholderia</taxon>
    </lineage>
</organism>